<keyword evidence="1" id="KW-0472">Membrane</keyword>
<evidence type="ECO:0000256" key="1">
    <source>
        <dbReference type="SAM" id="Phobius"/>
    </source>
</evidence>
<feature type="transmembrane region" description="Helical" evidence="1">
    <location>
        <begin position="12"/>
        <end position="31"/>
    </location>
</feature>
<keyword evidence="1" id="KW-1133">Transmembrane helix</keyword>
<protein>
    <submittedName>
        <fullName evidence="2">Uncharacterized protein</fullName>
    </submittedName>
</protein>
<dbReference type="AlphaFoldDB" id="A0A5S9ISD7"/>
<feature type="transmembrane region" description="Helical" evidence="1">
    <location>
        <begin position="81"/>
        <end position="103"/>
    </location>
</feature>
<evidence type="ECO:0000313" key="2">
    <source>
        <dbReference type="EMBL" id="BBM86867.1"/>
    </source>
</evidence>
<dbReference type="EMBL" id="AP019860">
    <property type="protein sequence ID" value="BBM86867.1"/>
    <property type="molecule type" value="Genomic_DNA"/>
</dbReference>
<proteinExistence type="predicted"/>
<evidence type="ECO:0000313" key="3">
    <source>
        <dbReference type="Proteomes" id="UP000326354"/>
    </source>
</evidence>
<organism evidence="2 3">
    <name type="scientific">Uabimicrobium amorphum</name>
    <dbReference type="NCBI Taxonomy" id="2596890"/>
    <lineage>
        <taxon>Bacteria</taxon>
        <taxon>Pseudomonadati</taxon>
        <taxon>Planctomycetota</taxon>
        <taxon>Candidatus Uabimicrobiia</taxon>
        <taxon>Candidatus Uabimicrobiales</taxon>
        <taxon>Candidatus Uabimicrobiaceae</taxon>
        <taxon>Candidatus Uabimicrobium</taxon>
    </lineage>
</organism>
<dbReference type="KEGG" id="uam:UABAM_05267"/>
<dbReference type="Proteomes" id="UP000326354">
    <property type="component" value="Chromosome"/>
</dbReference>
<gene>
    <name evidence="2" type="ORF">UABAM_05267</name>
</gene>
<feature type="transmembrane region" description="Helical" evidence="1">
    <location>
        <begin position="51"/>
        <end position="74"/>
    </location>
</feature>
<name>A0A5S9ISD7_UABAM</name>
<keyword evidence="3" id="KW-1185">Reference proteome</keyword>
<keyword evidence="1" id="KW-0812">Transmembrane</keyword>
<sequence>MYKWLEKHRMRLSVYFHFVVVYFVIICDYENVYPQSRWPNIPWELFPHVGFFLSGIVTFLTTPPTFIVIALFLFCDVKQTIYGFTAHFFLAGFHFYALALAVLRQ</sequence>
<reference evidence="2 3" key="1">
    <citation type="submission" date="2019-08" db="EMBL/GenBank/DDBJ databases">
        <title>Complete genome sequence of Candidatus Uab amorphum.</title>
        <authorList>
            <person name="Shiratori T."/>
            <person name="Suzuki S."/>
            <person name="Kakizawa Y."/>
            <person name="Ishida K."/>
        </authorList>
    </citation>
    <scope>NUCLEOTIDE SEQUENCE [LARGE SCALE GENOMIC DNA]</scope>
    <source>
        <strain evidence="2 3">SRT547</strain>
    </source>
</reference>
<accession>A0A5S9ISD7</accession>